<dbReference type="EMBL" id="RSCD01000001">
    <property type="protein sequence ID" value="RSH95768.1"/>
    <property type="molecule type" value="Genomic_DNA"/>
</dbReference>
<sequence length="79" mass="8448">MRSLPPTGPNRPYHPDLSPVVGYSKSQSTLAEADWGLPPFPSLFIKPDISLADYSEVVSIPQGAEEYEADGEGEVCAVA</sequence>
<reference evidence="1 2" key="1">
    <citation type="submission" date="2018-11" db="EMBL/GenBank/DDBJ databases">
        <title>Genome sequence of Saitozyma podzolica DSM 27192.</title>
        <authorList>
            <person name="Aliyu H."/>
            <person name="Gorte O."/>
            <person name="Ochsenreither K."/>
        </authorList>
    </citation>
    <scope>NUCLEOTIDE SEQUENCE [LARGE SCALE GENOMIC DNA]</scope>
    <source>
        <strain evidence="1 2">DSM 27192</strain>
    </source>
</reference>
<proteinExistence type="predicted"/>
<evidence type="ECO:0000313" key="1">
    <source>
        <dbReference type="EMBL" id="RSH95768.1"/>
    </source>
</evidence>
<comment type="caution">
    <text evidence="1">The sequence shown here is derived from an EMBL/GenBank/DDBJ whole genome shotgun (WGS) entry which is preliminary data.</text>
</comment>
<accession>A0A427YXF1</accession>
<name>A0A427YXF1_9TREE</name>
<keyword evidence="2" id="KW-1185">Reference proteome</keyword>
<dbReference type="AlphaFoldDB" id="A0A427YXF1"/>
<organism evidence="1 2">
    <name type="scientific">Saitozyma podzolica</name>
    <dbReference type="NCBI Taxonomy" id="1890683"/>
    <lineage>
        <taxon>Eukaryota</taxon>
        <taxon>Fungi</taxon>
        <taxon>Dikarya</taxon>
        <taxon>Basidiomycota</taxon>
        <taxon>Agaricomycotina</taxon>
        <taxon>Tremellomycetes</taxon>
        <taxon>Tremellales</taxon>
        <taxon>Trimorphomycetaceae</taxon>
        <taxon>Saitozyma</taxon>
    </lineage>
</organism>
<gene>
    <name evidence="1" type="ORF">EHS25_000860</name>
</gene>
<protein>
    <submittedName>
        <fullName evidence="1">Uncharacterized protein</fullName>
    </submittedName>
</protein>
<evidence type="ECO:0000313" key="2">
    <source>
        <dbReference type="Proteomes" id="UP000279259"/>
    </source>
</evidence>
<dbReference type="Proteomes" id="UP000279259">
    <property type="component" value="Unassembled WGS sequence"/>
</dbReference>